<dbReference type="KEGG" id="bva:BVAF_054"/>
<dbReference type="InterPro" id="IPR032818">
    <property type="entry name" value="DedA-like"/>
</dbReference>
<proteinExistence type="inferred from homology"/>
<dbReference type="HOGENOM" id="CLU_044208_6_2_6"/>
<reference evidence="9 10" key="1">
    <citation type="journal article" date="2010" name="BMC Genomics">
        <title>Unprecedented loss of ammonia assimilation capability in a urease-encoding bacterial mutualist.</title>
        <authorList>
            <person name="Williams L.E."/>
            <person name="Wernegreen J.J."/>
        </authorList>
    </citation>
    <scope>NUCLEOTIDE SEQUENCE [LARGE SCALE GENOMIC DNA]</scope>
    <source>
        <strain evidence="9 10">BVAF</strain>
    </source>
</reference>
<accession>E8Q6M5</accession>
<keyword evidence="10" id="KW-1185">Reference proteome</keyword>
<gene>
    <name evidence="9" type="primary">yqjA</name>
    <name evidence="9" type="ordered locus">BVAF_054</name>
</gene>
<name>E8Q6M5_BLOVB</name>
<organism evidence="9 10">
    <name type="scientific">Blochmanniella vafra (strain BVAF)</name>
    <dbReference type="NCBI Taxonomy" id="859654"/>
    <lineage>
        <taxon>Bacteria</taxon>
        <taxon>Pseudomonadati</taxon>
        <taxon>Pseudomonadota</taxon>
        <taxon>Gammaproteobacteria</taxon>
        <taxon>Enterobacterales</taxon>
        <taxon>Enterobacteriaceae</taxon>
        <taxon>ant endosymbionts</taxon>
        <taxon>Candidatus Blochmanniella</taxon>
    </lineage>
</organism>
<dbReference type="Pfam" id="PF09335">
    <property type="entry name" value="VTT_dom"/>
    <property type="match status" value="1"/>
</dbReference>
<comment type="subcellular location">
    <subcellularLocation>
        <location evidence="7">Cell inner membrane</location>
        <topology evidence="7">Multi-pass membrane protein</topology>
    </subcellularLocation>
    <subcellularLocation>
        <location evidence="1">Cell membrane</location>
        <topology evidence="1">Multi-pass membrane protein</topology>
    </subcellularLocation>
</comment>
<dbReference type="RefSeq" id="WP_013516391.1">
    <property type="nucleotide sequence ID" value="NC_014909.2"/>
</dbReference>
<dbReference type="EMBL" id="CP002189">
    <property type="protein sequence ID" value="ADV33466.1"/>
    <property type="molecule type" value="Genomic_DNA"/>
</dbReference>
<keyword evidence="5 7" id="KW-1133">Transmembrane helix</keyword>
<dbReference type="PANTHER" id="PTHR30353:SF11">
    <property type="entry name" value="INNER MEMBRANE PROTEIN YQJA"/>
    <property type="match status" value="1"/>
</dbReference>
<sequence>MNILKELFNLVPQNGALLSFNIKINLVFYLTIFIIVFLENAIIPAFFLPGDSLLIVLGILIKKGILNFFLTLSILTIAASLGSWVSYLQGKFLLKNKKTLKGWMSYLPSRSYQRASNMFNKHGLLALFISRFVVFMRTALPVIAGVSGLDSLKFQLFNWISSFIWVLILIILGGCLGHIECFF</sequence>
<protein>
    <submittedName>
        <fullName evidence="9">Inner membrane protein</fullName>
    </submittedName>
</protein>
<dbReference type="PANTHER" id="PTHR30353">
    <property type="entry name" value="INNER MEMBRANE PROTEIN DEDA-RELATED"/>
    <property type="match status" value="1"/>
</dbReference>
<dbReference type="AlphaFoldDB" id="E8Q6M5"/>
<feature type="domain" description="VTT" evidence="8">
    <location>
        <begin position="48"/>
        <end position="173"/>
    </location>
</feature>
<dbReference type="OrthoDB" id="13976at2"/>
<keyword evidence="3" id="KW-1003">Cell membrane</keyword>
<evidence type="ECO:0000256" key="6">
    <source>
        <dbReference type="ARBA" id="ARBA00023136"/>
    </source>
</evidence>
<dbReference type="GO" id="GO:0005886">
    <property type="term" value="C:plasma membrane"/>
    <property type="evidence" value="ECO:0007669"/>
    <property type="project" value="UniProtKB-SubCell"/>
</dbReference>
<feature type="transmembrane region" description="Helical" evidence="7">
    <location>
        <begin position="68"/>
        <end position="88"/>
    </location>
</feature>
<feature type="transmembrane region" description="Helical" evidence="7">
    <location>
        <begin position="26"/>
        <end position="48"/>
    </location>
</feature>
<evidence type="ECO:0000256" key="1">
    <source>
        <dbReference type="ARBA" id="ARBA00004651"/>
    </source>
</evidence>
<evidence type="ECO:0000256" key="5">
    <source>
        <dbReference type="ARBA" id="ARBA00022989"/>
    </source>
</evidence>
<dbReference type="InterPro" id="IPR032816">
    <property type="entry name" value="VTT_dom"/>
</dbReference>
<evidence type="ECO:0000256" key="2">
    <source>
        <dbReference type="ARBA" id="ARBA00010792"/>
    </source>
</evidence>
<dbReference type="Proteomes" id="UP000007464">
    <property type="component" value="Chromosome"/>
</dbReference>
<evidence type="ECO:0000313" key="9">
    <source>
        <dbReference type="EMBL" id="ADV33466.1"/>
    </source>
</evidence>
<evidence type="ECO:0000256" key="4">
    <source>
        <dbReference type="ARBA" id="ARBA00022692"/>
    </source>
</evidence>
<evidence type="ECO:0000259" key="8">
    <source>
        <dbReference type="Pfam" id="PF09335"/>
    </source>
</evidence>
<evidence type="ECO:0000256" key="3">
    <source>
        <dbReference type="ARBA" id="ARBA00022475"/>
    </source>
</evidence>
<evidence type="ECO:0000313" key="10">
    <source>
        <dbReference type="Proteomes" id="UP000007464"/>
    </source>
</evidence>
<keyword evidence="6 7" id="KW-0472">Membrane</keyword>
<comment type="similarity">
    <text evidence="2 7">Belongs to the DedA family.</text>
</comment>
<feature type="transmembrane region" description="Helical" evidence="7">
    <location>
        <begin position="124"/>
        <end position="144"/>
    </location>
</feature>
<keyword evidence="7" id="KW-0997">Cell inner membrane</keyword>
<keyword evidence="4 7" id="KW-0812">Transmembrane</keyword>
<evidence type="ECO:0000256" key="7">
    <source>
        <dbReference type="RuleBase" id="RU367016"/>
    </source>
</evidence>
<feature type="transmembrane region" description="Helical" evidence="7">
    <location>
        <begin position="156"/>
        <end position="179"/>
    </location>
</feature>